<sequence length="192" mass="22396">MNLMFVKKSIMLPIYSLILYFLKKYNSFTINKFGLFNGVKYLHLINRNNANELIKEKILSSLPLMICRYGSVEFSAITTGNNIDSLCNNAGFFPRDKKLICKFKDVYLEASKSIDILSVWNYNLNKLTSMSKKKSLIRNFSNIKYIIELHTLDPYHNNWISELKGKKLLILHPFKKSIEYQINKNNTLLPVV</sequence>
<dbReference type="EMBL" id="UINC01028786">
    <property type="protein sequence ID" value="SVB10391.1"/>
    <property type="molecule type" value="Genomic_DNA"/>
</dbReference>
<organism evidence="1">
    <name type="scientific">marine metagenome</name>
    <dbReference type="NCBI Taxonomy" id="408172"/>
    <lineage>
        <taxon>unclassified sequences</taxon>
        <taxon>metagenomes</taxon>
        <taxon>ecological metagenomes</taxon>
    </lineage>
</organism>
<dbReference type="AlphaFoldDB" id="A0A382BA51"/>
<accession>A0A382BA51</accession>
<protein>
    <submittedName>
        <fullName evidence="1">Uncharacterized protein</fullName>
    </submittedName>
</protein>
<gene>
    <name evidence="1" type="ORF">METZ01_LOCUS163245</name>
</gene>
<evidence type="ECO:0000313" key="1">
    <source>
        <dbReference type="EMBL" id="SVB10391.1"/>
    </source>
</evidence>
<proteinExistence type="predicted"/>
<name>A0A382BA51_9ZZZZ</name>
<reference evidence="1" key="1">
    <citation type="submission" date="2018-05" db="EMBL/GenBank/DDBJ databases">
        <authorList>
            <person name="Lanie J.A."/>
            <person name="Ng W.-L."/>
            <person name="Kazmierczak K.M."/>
            <person name="Andrzejewski T.M."/>
            <person name="Davidsen T.M."/>
            <person name="Wayne K.J."/>
            <person name="Tettelin H."/>
            <person name="Glass J.I."/>
            <person name="Rusch D."/>
            <person name="Podicherti R."/>
            <person name="Tsui H.-C.T."/>
            <person name="Winkler M.E."/>
        </authorList>
    </citation>
    <scope>NUCLEOTIDE SEQUENCE</scope>
</reference>